<dbReference type="CDD" id="cd13120">
    <property type="entry name" value="BF2867_like_N"/>
    <property type="match status" value="1"/>
</dbReference>
<accession>A0A414LAH1</accession>
<sequence length="658" mass="71216">MIYTMKRVLEKRVLWIVFIALLMACNPDLENKSGKVLTSLQVTLSNFEGNIDTRTEENGYQTSFSGDEQIGIFSLKTSNNTVLDNNVPYKYNASTNSWQPVNTGNQIYMYGSGVTYYAYYPYNSNMDDKKSTAEITTAFTLPEDQSTYDNYSSADLMTATGTLSSSTLSLSFAHAMSLIEIEIDETSNSSASYDPAPIFYGIKPWKMSDGIYRYLVEPGIDAEIGFDYGPADNRYAFQKSLAAADITAGKYICIKAPFDNRYLELNTGNYVGVLGPVSKVVINGTEYSTSLISGSNNRYLLDGLRKSPETFTSFNIYITDNLAKADSKEQLLLAVTTSNITIDATNKSLTIPLSAGGMEGTGTSAADPYLVTTPPQLRGVDAEGTDNNSAETEYYEQKADLDLSAYDNWKPVKSGALYDGKGYKVNNLVSTQGGIFSYNGGTIQNVHLVSGNINSTNGNIGGIVNVCDRSGINQTIQNCSNAANITAGGWTGGIVGNGSYSTIEHCKNSGNISSTVSVGGIFGHIWGDAHVRYCYNEGLIKVIGSGNDNPVGGIGGQIYSSAYGIEYSYNKGDVQNDVTGEAGSILGRKSSGDGSNNYGIQIFNNKIYGSNNNSNTEILFDNTSNIWPAYTADSSNGWGSSHWKSYNQGEYPQLLWEP</sequence>
<proteinExistence type="predicted"/>
<evidence type="ECO:0008006" key="3">
    <source>
        <dbReference type="Google" id="ProtNLM"/>
    </source>
</evidence>
<gene>
    <name evidence="1" type="ORF">DW712_12485</name>
</gene>
<dbReference type="Gene3D" id="2.60.40.3570">
    <property type="match status" value="1"/>
</dbReference>
<reference evidence="1 2" key="1">
    <citation type="submission" date="2018-08" db="EMBL/GenBank/DDBJ databases">
        <title>A genome reference for cultivated species of the human gut microbiota.</title>
        <authorList>
            <person name="Zou Y."/>
            <person name="Xue W."/>
            <person name="Luo G."/>
        </authorList>
    </citation>
    <scope>NUCLEOTIDE SEQUENCE [LARGE SCALE GENOMIC DNA]</scope>
    <source>
        <strain evidence="1 2">AM27-17</strain>
    </source>
</reference>
<dbReference type="Gene3D" id="2.60.40.2620">
    <property type="entry name" value="Fimbrillin-like"/>
    <property type="match status" value="1"/>
</dbReference>
<comment type="caution">
    <text evidence="1">The sequence shown here is derived from an EMBL/GenBank/DDBJ whole genome shotgun (WGS) entry which is preliminary data.</text>
</comment>
<evidence type="ECO:0000313" key="1">
    <source>
        <dbReference type="EMBL" id="RHE91598.1"/>
    </source>
</evidence>
<dbReference type="EMBL" id="QSKV01000007">
    <property type="protein sequence ID" value="RHE91598.1"/>
    <property type="molecule type" value="Genomic_DNA"/>
</dbReference>
<organism evidence="1 2">
    <name type="scientific">Bacteroides intestinalis</name>
    <dbReference type="NCBI Taxonomy" id="329854"/>
    <lineage>
        <taxon>Bacteria</taxon>
        <taxon>Pseudomonadati</taxon>
        <taxon>Bacteroidota</taxon>
        <taxon>Bacteroidia</taxon>
        <taxon>Bacteroidales</taxon>
        <taxon>Bacteroidaceae</taxon>
        <taxon>Bacteroides</taxon>
    </lineage>
</organism>
<dbReference type="Proteomes" id="UP000285650">
    <property type="component" value="Unassembled WGS sequence"/>
</dbReference>
<dbReference type="Pfam" id="PF13149">
    <property type="entry name" value="Mfa_like_1"/>
    <property type="match status" value="1"/>
</dbReference>
<dbReference type="PROSITE" id="PS51257">
    <property type="entry name" value="PROKAR_LIPOPROTEIN"/>
    <property type="match status" value="1"/>
</dbReference>
<dbReference type="Gene3D" id="2.160.20.110">
    <property type="match status" value="1"/>
</dbReference>
<dbReference type="InterPro" id="IPR025049">
    <property type="entry name" value="Mfa-like_1"/>
</dbReference>
<dbReference type="AlphaFoldDB" id="A0A414LAH1"/>
<name>A0A414LAH1_9BACE</name>
<protein>
    <recommendedName>
        <fullName evidence="3">Fimbrillin family protein</fullName>
    </recommendedName>
</protein>
<dbReference type="InterPro" id="IPR042278">
    <property type="entry name" value="Mfa-like_1_N"/>
</dbReference>
<evidence type="ECO:0000313" key="2">
    <source>
        <dbReference type="Proteomes" id="UP000285650"/>
    </source>
</evidence>